<feature type="domain" description="HTH lysR-type" evidence="5">
    <location>
        <begin position="1"/>
        <end position="58"/>
    </location>
</feature>
<dbReference type="InterPro" id="IPR005119">
    <property type="entry name" value="LysR_subst-bd"/>
</dbReference>
<dbReference type="SUPFAM" id="SSF53850">
    <property type="entry name" value="Periplasmic binding protein-like II"/>
    <property type="match status" value="1"/>
</dbReference>
<evidence type="ECO:0000256" key="3">
    <source>
        <dbReference type="ARBA" id="ARBA00023125"/>
    </source>
</evidence>
<comment type="similarity">
    <text evidence="1">Belongs to the LysR transcriptional regulatory family.</text>
</comment>
<protein>
    <submittedName>
        <fullName evidence="6">LysR family transcriptional regulator</fullName>
    </submittedName>
</protein>
<dbReference type="SUPFAM" id="SSF46785">
    <property type="entry name" value="Winged helix' DNA-binding domain"/>
    <property type="match status" value="1"/>
</dbReference>
<keyword evidence="3" id="KW-0238">DNA-binding</keyword>
<dbReference type="PROSITE" id="PS50931">
    <property type="entry name" value="HTH_LYSR"/>
    <property type="match status" value="1"/>
</dbReference>
<sequence>MDFDSITVFVKIVEVGSISKAARLMGMPKTTVSAKLAALEKRLKVSLIQRTTRQLHVTEAGKQFFQHCANAVREVEMGEAVLQSLQAKPSGVLKITTPVDIGHTVLPVITSAFLDKYPDVTSDLVITNQKIDLLQEGIDLAIRVGVLKDSTMIARHFFDLHNCLLAAPAYLKQLEKITRPQDLLNATFIGQKGIEKLKLTKDKLKVEIPLNCRVFANDVETAKSLAMNGVGIGWLPSFVTIDAIENGQLVPVLPEWKLEAAVAFHFVYPGHRYTSPNVHAFIQTALDVFPVGSL</sequence>
<dbReference type="InterPro" id="IPR000847">
    <property type="entry name" value="LysR_HTH_N"/>
</dbReference>
<dbReference type="Gene3D" id="1.10.10.10">
    <property type="entry name" value="Winged helix-like DNA-binding domain superfamily/Winged helix DNA-binding domain"/>
    <property type="match status" value="1"/>
</dbReference>
<accession>A0A923KR14</accession>
<dbReference type="GO" id="GO:0003700">
    <property type="term" value="F:DNA-binding transcription factor activity"/>
    <property type="evidence" value="ECO:0007669"/>
    <property type="project" value="InterPro"/>
</dbReference>
<keyword evidence="2" id="KW-0805">Transcription regulation</keyword>
<evidence type="ECO:0000256" key="2">
    <source>
        <dbReference type="ARBA" id="ARBA00023015"/>
    </source>
</evidence>
<evidence type="ECO:0000259" key="5">
    <source>
        <dbReference type="PROSITE" id="PS50931"/>
    </source>
</evidence>
<dbReference type="Pfam" id="PF00126">
    <property type="entry name" value="HTH_1"/>
    <property type="match status" value="1"/>
</dbReference>
<evidence type="ECO:0000313" key="7">
    <source>
        <dbReference type="Proteomes" id="UP000634011"/>
    </source>
</evidence>
<dbReference type="InterPro" id="IPR058163">
    <property type="entry name" value="LysR-type_TF_proteobact-type"/>
</dbReference>
<dbReference type="AlphaFoldDB" id="A0A923KR14"/>
<dbReference type="Gene3D" id="3.40.190.290">
    <property type="match status" value="1"/>
</dbReference>
<dbReference type="EMBL" id="JACOFV010000015">
    <property type="protein sequence ID" value="MBC3863486.1"/>
    <property type="molecule type" value="Genomic_DNA"/>
</dbReference>
<evidence type="ECO:0000313" key="6">
    <source>
        <dbReference type="EMBL" id="MBC3863486.1"/>
    </source>
</evidence>
<dbReference type="InterPro" id="IPR036390">
    <property type="entry name" value="WH_DNA-bd_sf"/>
</dbReference>
<keyword evidence="4" id="KW-0804">Transcription</keyword>
<reference evidence="6" key="1">
    <citation type="submission" date="2020-08" db="EMBL/GenBank/DDBJ databases">
        <title>Novel species isolated from subtropical streams in China.</title>
        <authorList>
            <person name="Lu H."/>
        </authorList>
    </citation>
    <scope>NUCLEOTIDE SEQUENCE</scope>
    <source>
        <strain evidence="6">KACC 12607</strain>
    </source>
</reference>
<dbReference type="CDD" id="cd08422">
    <property type="entry name" value="PBP2_CrgA_like"/>
    <property type="match status" value="1"/>
</dbReference>
<organism evidence="6 7">
    <name type="scientific">Undibacterium jejuense</name>
    <dbReference type="NCBI Taxonomy" id="1344949"/>
    <lineage>
        <taxon>Bacteria</taxon>
        <taxon>Pseudomonadati</taxon>
        <taxon>Pseudomonadota</taxon>
        <taxon>Betaproteobacteria</taxon>
        <taxon>Burkholderiales</taxon>
        <taxon>Oxalobacteraceae</taxon>
        <taxon>Undibacterium</taxon>
    </lineage>
</organism>
<dbReference type="GO" id="GO:0006351">
    <property type="term" value="P:DNA-templated transcription"/>
    <property type="evidence" value="ECO:0007669"/>
    <property type="project" value="TreeGrafter"/>
</dbReference>
<gene>
    <name evidence="6" type="ORF">H8K32_15380</name>
</gene>
<dbReference type="Pfam" id="PF03466">
    <property type="entry name" value="LysR_substrate"/>
    <property type="match status" value="1"/>
</dbReference>
<evidence type="ECO:0000256" key="4">
    <source>
        <dbReference type="ARBA" id="ARBA00023163"/>
    </source>
</evidence>
<name>A0A923KR14_9BURK</name>
<comment type="caution">
    <text evidence="6">The sequence shown here is derived from an EMBL/GenBank/DDBJ whole genome shotgun (WGS) entry which is preliminary data.</text>
</comment>
<dbReference type="Proteomes" id="UP000634011">
    <property type="component" value="Unassembled WGS sequence"/>
</dbReference>
<evidence type="ECO:0000256" key="1">
    <source>
        <dbReference type="ARBA" id="ARBA00009437"/>
    </source>
</evidence>
<keyword evidence="7" id="KW-1185">Reference proteome</keyword>
<dbReference type="GO" id="GO:0043565">
    <property type="term" value="F:sequence-specific DNA binding"/>
    <property type="evidence" value="ECO:0007669"/>
    <property type="project" value="TreeGrafter"/>
</dbReference>
<dbReference type="InterPro" id="IPR036388">
    <property type="entry name" value="WH-like_DNA-bd_sf"/>
</dbReference>
<dbReference type="FunFam" id="1.10.10.10:FF:000001">
    <property type="entry name" value="LysR family transcriptional regulator"/>
    <property type="match status" value="1"/>
</dbReference>
<dbReference type="RefSeq" id="WP_186913434.1">
    <property type="nucleotide sequence ID" value="NZ_JACOFV010000015.1"/>
</dbReference>
<dbReference type="PANTHER" id="PTHR30537:SF68">
    <property type="entry name" value="TRANSCRIPTIONAL REGULATOR-RELATED"/>
    <property type="match status" value="1"/>
</dbReference>
<dbReference type="PANTHER" id="PTHR30537">
    <property type="entry name" value="HTH-TYPE TRANSCRIPTIONAL REGULATOR"/>
    <property type="match status" value="1"/>
</dbReference>
<proteinExistence type="inferred from homology"/>